<dbReference type="AlphaFoldDB" id="A0A0S7XIN4"/>
<dbReference type="Proteomes" id="UP000051861">
    <property type="component" value="Unassembled WGS sequence"/>
</dbReference>
<feature type="domain" description="Glucodextranase-like C-terminal" evidence="2">
    <location>
        <begin position="2"/>
        <end position="52"/>
    </location>
</feature>
<organism evidence="3 4">
    <name type="scientific">candidate division WOR-1 bacterium DG_54_3</name>
    <dbReference type="NCBI Taxonomy" id="1703775"/>
    <lineage>
        <taxon>Bacteria</taxon>
        <taxon>Bacillati</taxon>
        <taxon>Saganbacteria</taxon>
    </lineage>
</organism>
<dbReference type="SUPFAM" id="SSF49344">
    <property type="entry name" value="CBD9-like"/>
    <property type="match status" value="1"/>
</dbReference>
<evidence type="ECO:0000259" key="2">
    <source>
        <dbReference type="Pfam" id="PF09985"/>
    </source>
</evidence>
<reference evidence="3 4" key="1">
    <citation type="journal article" date="2015" name="Microbiome">
        <title>Genomic resolution of linkages in carbon, nitrogen, and sulfur cycling among widespread estuary sediment bacteria.</title>
        <authorList>
            <person name="Baker B.J."/>
            <person name="Lazar C.S."/>
            <person name="Teske A.P."/>
            <person name="Dick G.J."/>
        </authorList>
    </citation>
    <scope>NUCLEOTIDE SEQUENCE [LARGE SCALE GENOMIC DNA]</scope>
    <source>
        <strain evidence="3">DG_54_3</strain>
    </source>
</reference>
<dbReference type="Gene3D" id="2.60.40.1190">
    <property type="match status" value="1"/>
</dbReference>
<comment type="caution">
    <text evidence="3">The sequence shown here is derived from an EMBL/GenBank/DDBJ whole genome shotgun (WGS) entry which is preliminary data.</text>
</comment>
<name>A0A0S7XIN4_UNCSA</name>
<dbReference type="EMBL" id="LIZX01000274">
    <property type="protein sequence ID" value="KPJ62327.1"/>
    <property type="molecule type" value="Genomic_DNA"/>
</dbReference>
<accession>A0A0S7XIN4</accession>
<sequence length="60" mass="6781">MQVGERSSQYQGGGGTDTDFSPDVYDILTPKGKDQLKILSNYDVKKKRKAVIPMIHLKQR</sequence>
<proteinExistence type="predicted"/>
<evidence type="ECO:0000256" key="1">
    <source>
        <dbReference type="SAM" id="MobiDB-lite"/>
    </source>
</evidence>
<feature type="compositionally biased region" description="Polar residues" evidence="1">
    <location>
        <begin position="1"/>
        <end position="10"/>
    </location>
</feature>
<protein>
    <recommendedName>
        <fullName evidence="2">Glucodextranase-like C-terminal domain-containing protein</fullName>
    </recommendedName>
</protein>
<feature type="region of interest" description="Disordered" evidence="1">
    <location>
        <begin position="1"/>
        <end position="24"/>
    </location>
</feature>
<gene>
    <name evidence="3" type="ORF">AMJ44_15780</name>
</gene>
<dbReference type="InterPro" id="IPR019248">
    <property type="entry name" value="Glucodextran_C"/>
</dbReference>
<evidence type="ECO:0000313" key="3">
    <source>
        <dbReference type="EMBL" id="KPJ62327.1"/>
    </source>
</evidence>
<dbReference type="Pfam" id="PF09985">
    <property type="entry name" value="Glucodextran_C"/>
    <property type="match status" value="1"/>
</dbReference>
<evidence type="ECO:0000313" key="4">
    <source>
        <dbReference type="Proteomes" id="UP000051861"/>
    </source>
</evidence>